<dbReference type="GO" id="GO:0042393">
    <property type="term" value="F:histone binding"/>
    <property type="evidence" value="ECO:0007669"/>
    <property type="project" value="TreeGrafter"/>
</dbReference>
<evidence type="ECO:0000313" key="2">
    <source>
        <dbReference type="Proteomes" id="UP000054937"/>
    </source>
</evidence>
<organism evidence="1 2">
    <name type="scientific">Pseudocohnilembus persalinus</name>
    <name type="common">Ciliate</name>
    <dbReference type="NCBI Taxonomy" id="266149"/>
    <lineage>
        <taxon>Eukaryota</taxon>
        <taxon>Sar</taxon>
        <taxon>Alveolata</taxon>
        <taxon>Ciliophora</taxon>
        <taxon>Intramacronucleata</taxon>
        <taxon>Oligohymenophorea</taxon>
        <taxon>Scuticociliatia</taxon>
        <taxon>Philasterida</taxon>
        <taxon>Pseudocohnilembidae</taxon>
        <taxon>Pseudocohnilembus</taxon>
    </lineage>
</organism>
<proteinExistence type="predicted"/>
<dbReference type="PANTHER" id="PTHR14222">
    <property type="entry name" value="CONDENSIN"/>
    <property type="match status" value="1"/>
</dbReference>
<dbReference type="AlphaFoldDB" id="A0A0V0QRQ3"/>
<accession>A0A0V0QRQ3</accession>
<dbReference type="GO" id="GO:0010032">
    <property type="term" value="P:meiotic chromosome condensation"/>
    <property type="evidence" value="ECO:0007669"/>
    <property type="project" value="TreeGrafter"/>
</dbReference>
<dbReference type="Proteomes" id="UP000054937">
    <property type="component" value="Unassembled WGS sequence"/>
</dbReference>
<dbReference type="OrthoDB" id="436262at2759"/>
<dbReference type="GO" id="GO:0000779">
    <property type="term" value="C:condensed chromosome, centromeric region"/>
    <property type="evidence" value="ECO:0007669"/>
    <property type="project" value="TreeGrafter"/>
</dbReference>
<dbReference type="PANTHER" id="PTHR14222:SF2">
    <property type="entry name" value="CONDENSIN COMPLEX SUBUNIT 1"/>
    <property type="match status" value="1"/>
</dbReference>
<sequence>MQNFQPSEIYKENYKQYSNFIEVVDILVPNLVQMLGSKNTGDVLETIRLLTQLKRFNIESAQKGMRKMLVLVFSQEKTIKEEVLNTYHSLYMDQKQFKF</sequence>
<dbReference type="EMBL" id="LDAU01000110">
    <property type="protein sequence ID" value="KRX04791.1"/>
    <property type="molecule type" value="Genomic_DNA"/>
</dbReference>
<evidence type="ECO:0008006" key="3">
    <source>
        <dbReference type="Google" id="ProtNLM"/>
    </source>
</evidence>
<comment type="caution">
    <text evidence="1">The sequence shown here is derived from an EMBL/GenBank/DDBJ whole genome shotgun (WGS) entry which is preliminary data.</text>
</comment>
<keyword evidence="2" id="KW-1185">Reference proteome</keyword>
<name>A0A0V0QRQ3_PSEPJ</name>
<gene>
    <name evidence="1" type="ORF">PPERSA_06425</name>
</gene>
<dbReference type="GO" id="GO:0000796">
    <property type="term" value="C:condensin complex"/>
    <property type="evidence" value="ECO:0007669"/>
    <property type="project" value="TreeGrafter"/>
</dbReference>
<protein>
    <recommendedName>
        <fullName evidence="3">Armadillo-type fold</fullName>
    </recommendedName>
</protein>
<reference evidence="1 2" key="1">
    <citation type="journal article" date="2015" name="Sci. Rep.">
        <title>Genome of the facultative scuticociliatosis pathogen Pseudocohnilembus persalinus provides insight into its virulence through horizontal gene transfer.</title>
        <authorList>
            <person name="Xiong J."/>
            <person name="Wang G."/>
            <person name="Cheng J."/>
            <person name="Tian M."/>
            <person name="Pan X."/>
            <person name="Warren A."/>
            <person name="Jiang C."/>
            <person name="Yuan D."/>
            <person name="Miao W."/>
        </authorList>
    </citation>
    <scope>NUCLEOTIDE SEQUENCE [LARGE SCALE GENOMIC DNA]</scope>
    <source>
        <strain evidence="1">36N120E</strain>
    </source>
</reference>
<dbReference type="GO" id="GO:0007076">
    <property type="term" value="P:mitotic chromosome condensation"/>
    <property type="evidence" value="ECO:0007669"/>
    <property type="project" value="InterPro"/>
</dbReference>
<evidence type="ECO:0000313" key="1">
    <source>
        <dbReference type="EMBL" id="KRX04791.1"/>
    </source>
</evidence>
<dbReference type="InterPro" id="IPR026971">
    <property type="entry name" value="CND1/NCAPD3"/>
</dbReference>
<dbReference type="InParanoid" id="A0A0V0QRQ3"/>